<dbReference type="EMBL" id="JBJGWJ010000004">
    <property type="protein sequence ID" value="MFK8293557.1"/>
    <property type="molecule type" value="Genomic_DNA"/>
</dbReference>
<comment type="caution">
    <text evidence="1">The sequence shown here is derived from an EMBL/GenBank/DDBJ whole genome shotgun (WGS) entry which is preliminary data.</text>
</comment>
<dbReference type="PROSITE" id="PS51257">
    <property type="entry name" value="PROKAR_LIPOPROTEIN"/>
    <property type="match status" value="1"/>
</dbReference>
<reference evidence="1 2" key="1">
    <citation type="journal article" date="2016" name="Sci. Rep.">
        <title>Whole genome sequencing identifies a novel species of the genus Capnocytophaga isolated from dog and cat bite wounds in humans.</title>
        <authorList>
            <person name="Zangenah S."/>
            <person name="Abbasi N."/>
            <person name="Andersson A.F."/>
            <person name="Bergman P."/>
        </authorList>
    </citation>
    <scope>NUCLEOTIDE SEQUENCE [LARGE SCALE GENOMIC DNA]</scope>
    <source>
        <strain evidence="1 2">W5</strain>
    </source>
</reference>
<evidence type="ECO:0000313" key="1">
    <source>
        <dbReference type="EMBL" id="MFK8293557.1"/>
    </source>
</evidence>
<name>A0ABW8QBW6_9FLAO</name>
<proteinExistence type="predicted"/>
<sequence>MRMFVFCILGMLLMSCDPPYTFPTQYHIPPEDLTILPKKDAYKVGERAEIHIVIPPLVKESNLGGLTSIEEVMGHLPKRLALGVSKIDKNERINLYLNGEKIDMANINFVYDDNSKSYILEDKLSLEFLKAGNTLLKHCLRIANIYFRIGDRANEMEFSSTIGNRIIKIE</sequence>
<dbReference type="Proteomes" id="UP001622370">
    <property type="component" value="Unassembled WGS sequence"/>
</dbReference>
<accession>A0ABW8QBW6</accession>
<keyword evidence="2" id="KW-1185">Reference proteome</keyword>
<protein>
    <submittedName>
        <fullName evidence="1">Uncharacterized protein</fullName>
    </submittedName>
</protein>
<gene>
    <name evidence="1" type="ORF">ACI76L_07160</name>
</gene>
<organism evidence="1 2">
    <name type="scientific">Capnocytophaga stomatis</name>
    <dbReference type="NCBI Taxonomy" id="1848904"/>
    <lineage>
        <taxon>Bacteria</taxon>
        <taxon>Pseudomonadati</taxon>
        <taxon>Bacteroidota</taxon>
        <taxon>Flavobacteriia</taxon>
        <taxon>Flavobacteriales</taxon>
        <taxon>Flavobacteriaceae</taxon>
        <taxon>Capnocytophaga</taxon>
    </lineage>
</organism>
<dbReference type="RefSeq" id="WP_405254270.1">
    <property type="nucleotide sequence ID" value="NZ_JBJGWE010000004.1"/>
</dbReference>
<evidence type="ECO:0000313" key="2">
    <source>
        <dbReference type="Proteomes" id="UP001622370"/>
    </source>
</evidence>